<protein>
    <submittedName>
        <fullName evidence="5">Acyltransferase domain-containing protein</fullName>
    </submittedName>
</protein>
<dbReference type="EMBL" id="QQBH01000073">
    <property type="protein sequence ID" value="RDD83841.1"/>
    <property type="molecule type" value="Genomic_DNA"/>
</dbReference>
<dbReference type="InterPro" id="IPR016035">
    <property type="entry name" value="Acyl_Trfase/lysoPLipase"/>
</dbReference>
<dbReference type="InterPro" id="IPR016036">
    <property type="entry name" value="Malonyl_transacylase_ACP-bd"/>
</dbReference>
<dbReference type="GO" id="GO:0004312">
    <property type="term" value="F:fatty acid synthase activity"/>
    <property type="evidence" value="ECO:0007669"/>
    <property type="project" value="TreeGrafter"/>
</dbReference>
<dbReference type="InterPro" id="IPR050091">
    <property type="entry name" value="PKS_NRPS_Biosynth_Enz"/>
</dbReference>
<feature type="region of interest" description="Disordered" evidence="3">
    <location>
        <begin position="131"/>
        <end position="184"/>
    </location>
</feature>
<keyword evidence="5" id="KW-0808">Transferase</keyword>
<evidence type="ECO:0000256" key="2">
    <source>
        <dbReference type="ARBA" id="ARBA00022553"/>
    </source>
</evidence>
<dbReference type="Pfam" id="PF00698">
    <property type="entry name" value="Acyl_transf_1"/>
    <property type="match status" value="1"/>
</dbReference>
<organism evidence="5 6">
    <name type="scientific">Streptomyces parvulus</name>
    <dbReference type="NCBI Taxonomy" id="146923"/>
    <lineage>
        <taxon>Bacteria</taxon>
        <taxon>Bacillati</taxon>
        <taxon>Actinomycetota</taxon>
        <taxon>Actinomycetes</taxon>
        <taxon>Kitasatosporales</taxon>
        <taxon>Streptomycetaceae</taxon>
        <taxon>Streptomyces</taxon>
    </lineage>
</organism>
<evidence type="ECO:0000313" key="6">
    <source>
        <dbReference type="Proteomes" id="UP000253742"/>
    </source>
</evidence>
<evidence type="ECO:0000313" key="5">
    <source>
        <dbReference type="EMBL" id="RDD83841.1"/>
    </source>
</evidence>
<dbReference type="SUPFAM" id="SSF55048">
    <property type="entry name" value="Probable ACP-binding domain of malonyl-CoA ACP transacylase"/>
    <property type="match status" value="1"/>
</dbReference>
<dbReference type="Proteomes" id="UP000253742">
    <property type="component" value="Unassembled WGS sequence"/>
</dbReference>
<feature type="compositionally biased region" description="Basic residues" evidence="3">
    <location>
        <begin position="143"/>
        <end position="153"/>
    </location>
</feature>
<evidence type="ECO:0000256" key="1">
    <source>
        <dbReference type="ARBA" id="ARBA00022450"/>
    </source>
</evidence>
<evidence type="ECO:0000259" key="4">
    <source>
        <dbReference type="SMART" id="SM00827"/>
    </source>
</evidence>
<dbReference type="PANTHER" id="PTHR43775:SF37">
    <property type="entry name" value="SI:DKEY-61P9.11"/>
    <property type="match status" value="1"/>
</dbReference>
<dbReference type="SUPFAM" id="SSF52151">
    <property type="entry name" value="FabD/lysophospholipase-like"/>
    <property type="match status" value="1"/>
</dbReference>
<keyword evidence="5" id="KW-0012">Acyltransferase</keyword>
<evidence type="ECO:0000256" key="3">
    <source>
        <dbReference type="SAM" id="MobiDB-lite"/>
    </source>
</evidence>
<comment type="caution">
    <text evidence="5">The sequence shown here is derived from an EMBL/GenBank/DDBJ whole genome shotgun (WGS) entry which is preliminary data.</text>
</comment>
<accession>A0A369UTL4</accession>
<sequence>ADGARVVALRSRAIAAELAGHGGMVAVQRPLAEVEGILAACDGELTVAAVNGPGSTVVSGGTAALDELMAQCERRGIRSRRIPVDYASHSGQVDALTDRILADLAPIRAGRAQVPFFSTVTGDCLLGAQPPAPGALRGGRTGVGRRRLRRLRGMQRPPGARREYDAHPGGDRQRRRRDRLTAAR</sequence>
<dbReference type="SMART" id="SM00827">
    <property type="entry name" value="PKS_AT"/>
    <property type="match status" value="1"/>
</dbReference>
<proteinExistence type="predicted"/>
<reference evidence="5 6" key="1">
    <citation type="submission" date="2018-07" db="EMBL/GenBank/DDBJ databases">
        <title>Genome guided investigation of antibiotics producing actinomycetales strain isolated from a Macau mangrove ecosystem.</title>
        <authorList>
            <person name="Hu D."/>
        </authorList>
    </citation>
    <scope>NUCLEOTIDE SEQUENCE [LARGE SCALE GENOMIC DNA]</scope>
    <source>
        <strain evidence="5 6">2297</strain>
    </source>
</reference>
<feature type="compositionally biased region" description="Basic and acidic residues" evidence="3">
    <location>
        <begin position="160"/>
        <end position="172"/>
    </location>
</feature>
<keyword evidence="2" id="KW-0597">Phosphoprotein</keyword>
<dbReference type="InterPro" id="IPR001227">
    <property type="entry name" value="Ac_transferase_dom_sf"/>
</dbReference>
<dbReference type="PANTHER" id="PTHR43775">
    <property type="entry name" value="FATTY ACID SYNTHASE"/>
    <property type="match status" value="1"/>
</dbReference>
<dbReference type="Gene3D" id="3.40.366.10">
    <property type="entry name" value="Malonyl-Coenzyme A Acyl Carrier Protein, domain 2"/>
    <property type="match status" value="1"/>
</dbReference>
<feature type="non-terminal residue" evidence="5">
    <location>
        <position position="1"/>
    </location>
</feature>
<dbReference type="OrthoDB" id="9778690at2"/>
<gene>
    <name evidence="5" type="ORF">DVZ84_38415</name>
</gene>
<name>A0A369UTL4_9ACTN</name>
<feature type="domain" description="Malonyl-CoA:ACP transacylase (MAT)" evidence="4">
    <location>
        <begin position="1"/>
        <end position="174"/>
    </location>
</feature>
<keyword evidence="1" id="KW-0596">Phosphopantetheine</keyword>
<dbReference type="AlphaFoldDB" id="A0A369UTL4"/>
<dbReference type="GO" id="GO:0006633">
    <property type="term" value="P:fatty acid biosynthetic process"/>
    <property type="evidence" value="ECO:0007669"/>
    <property type="project" value="TreeGrafter"/>
</dbReference>
<dbReference type="InterPro" id="IPR014043">
    <property type="entry name" value="Acyl_transferase_dom"/>
</dbReference>